<dbReference type="Pfam" id="PF05193">
    <property type="entry name" value="Peptidase_M16_C"/>
    <property type="match status" value="1"/>
</dbReference>
<protein>
    <recommendedName>
        <fullName evidence="5">Peptidase M16</fullName>
    </recommendedName>
</protein>
<proteinExistence type="predicted"/>
<sequence length="452" mass="49923">MRKAINSAMRRYRLITILGLLLLLLQPVIVAAAPLAERQVLENGLTLLVRSSRALPIVTIKVMVQSGSLWEQEGRAGLANLTALLLTRGTATRTAAQIDESVDFIGASLSSSAGRDLSELDLTVLKKDLPKGLELLADALLHPAFEQGEITRKVQEIRAALRKRQEEPGEVAQEVFDDLVFGSHPYGRPLEGREATLTAITRDEIVGFYRDHYTPERTFVTVVGDVDRSEITGQIRALLGSWPKSKATVKRATEPTPLQGKIVVKKVERSVTQANIILGHQGIRRDNPDFYALTVMNYILGGGGFSSRLVERIREQKGWAYDVSSQFSPGLERGSFQVVLQTKNETAGPAIQEVVRELQRIREQGVTDQELADAKAYLTGSFPLRLDTNAKLAGLISSVEYYKLGLDYADRYRTLIDGISKEDILRVARTYLRPDGYVLVVVADQAKAALSE</sequence>
<dbReference type="AlphaFoldDB" id="A0A2T4TYN8"/>
<name>A0A2T4TYN8_9BACT</name>
<evidence type="ECO:0000313" key="3">
    <source>
        <dbReference type="EMBL" id="PTL36227.1"/>
    </source>
</evidence>
<dbReference type="PANTHER" id="PTHR11851:SF224">
    <property type="entry name" value="PROCESSING PROTEASE"/>
    <property type="match status" value="1"/>
</dbReference>
<dbReference type="RefSeq" id="WP_107561974.1">
    <property type="nucleotide sequence ID" value="NZ_NVQC01000017.1"/>
</dbReference>
<dbReference type="InterPro" id="IPR011765">
    <property type="entry name" value="Pept_M16_N"/>
</dbReference>
<evidence type="ECO:0008006" key="5">
    <source>
        <dbReference type="Google" id="ProtNLM"/>
    </source>
</evidence>
<dbReference type="Pfam" id="PF00675">
    <property type="entry name" value="Peptidase_M16"/>
    <property type="match status" value="1"/>
</dbReference>
<gene>
    <name evidence="3" type="ORF">CLG94_06105</name>
</gene>
<comment type="caution">
    <text evidence="3">The sequence shown here is derived from an EMBL/GenBank/DDBJ whole genome shotgun (WGS) entry which is preliminary data.</text>
</comment>
<dbReference type="EMBL" id="NVQC01000017">
    <property type="protein sequence ID" value="PTL36227.1"/>
    <property type="molecule type" value="Genomic_DNA"/>
</dbReference>
<dbReference type="InterPro" id="IPR011249">
    <property type="entry name" value="Metalloenz_LuxS/M16"/>
</dbReference>
<dbReference type="Gene3D" id="3.30.830.10">
    <property type="entry name" value="Metalloenzyme, LuxS/M16 peptidase-like"/>
    <property type="match status" value="2"/>
</dbReference>
<dbReference type="Proteomes" id="UP000241436">
    <property type="component" value="Unassembled WGS sequence"/>
</dbReference>
<dbReference type="OrthoDB" id="9811314at2"/>
<dbReference type="GO" id="GO:0046872">
    <property type="term" value="F:metal ion binding"/>
    <property type="evidence" value="ECO:0007669"/>
    <property type="project" value="InterPro"/>
</dbReference>
<dbReference type="InterPro" id="IPR007863">
    <property type="entry name" value="Peptidase_M16_C"/>
</dbReference>
<evidence type="ECO:0000259" key="1">
    <source>
        <dbReference type="Pfam" id="PF00675"/>
    </source>
</evidence>
<dbReference type="PANTHER" id="PTHR11851">
    <property type="entry name" value="METALLOPROTEASE"/>
    <property type="match status" value="1"/>
</dbReference>
<keyword evidence="4" id="KW-1185">Reference proteome</keyword>
<organism evidence="3 4">
    <name type="scientific">Candidatus Methylomirabilis limnetica</name>
    <dbReference type="NCBI Taxonomy" id="2033718"/>
    <lineage>
        <taxon>Bacteria</taxon>
        <taxon>Candidatus Methylomirabilota</taxon>
        <taxon>Candidatus Methylomirabilia</taxon>
        <taxon>Candidatus Methylomirabilales</taxon>
        <taxon>Candidatus Methylomirabilaceae</taxon>
        <taxon>Candidatus Methylomirabilis</taxon>
    </lineage>
</organism>
<reference evidence="3 4" key="1">
    <citation type="submission" date="2017-09" db="EMBL/GenBank/DDBJ databases">
        <title>Bloom of a denitrifying methanotroph, Candidatus Methylomirabilis limnetica, in a deep stratified lake.</title>
        <authorList>
            <person name="Graf J.S."/>
            <person name="Marchant H.K."/>
            <person name="Tienken D."/>
            <person name="Hach P.F."/>
            <person name="Brand A."/>
            <person name="Schubert C.J."/>
            <person name="Kuypers M.M."/>
            <person name="Milucka J."/>
        </authorList>
    </citation>
    <scope>NUCLEOTIDE SEQUENCE [LARGE SCALE GENOMIC DNA]</scope>
    <source>
        <strain evidence="3 4">Zug</strain>
    </source>
</reference>
<dbReference type="SUPFAM" id="SSF63411">
    <property type="entry name" value="LuxS/MPP-like metallohydrolase"/>
    <property type="match status" value="2"/>
</dbReference>
<evidence type="ECO:0000313" key="4">
    <source>
        <dbReference type="Proteomes" id="UP000241436"/>
    </source>
</evidence>
<dbReference type="InterPro" id="IPR050361">
    <property type="entry name" value="MPP/UQCRC_Complex"/>
</dbReference>
<reference evidence="4" key="2">
    <citation type="journal article" date="2018" name="Environ. Microbiol.">
        <title>Bloom of a denitrifying methanotroph, 'Candidatus Methylomirabilis limnetica', in a deep stratified lake.</title>
        <authorList>
            <person name="Graf J.S."/>
            <person name="Mayr M.J."/>
            <person name="Marchant H.K."/>
            <person name="Tienken D."/>
            <person name="Hach P.F."/>
            <person name="Brand A."/>
            <person name="Schubert C.J."/>
            <person name="Kuypers M.M."/>
            <person name="Milucka J."/>
        </authorList>
    </citation>
    <scope>NUCLEOTIDE SEQUENCE [LARGE SCALE GENOMIC DNA]</scope>
    <source>
        <strain evidence="4">Zug</strain>
    </source>
</reference>
<accession>A0A2T4TYN8</accession>
<evidence type="ECO:0000259" key="2">
    <source>
        <dbReference type="Pfam" id="PF05193"/>
    </source>
</evidence>
<feature type="domain" description="Peptidase M16 C-terminal" evidence="2">
    <location>
        <begin position="200"/>
        <end position="377"/>
    </location>
</feature>
<feature type="domain" description="Peptidase M16 N-terminal" evidence="1">
    <location>
        <begin position="54"/>
        <end position="192"/>
    </location>
</feature>